<sequence length="415" mass="43617">MPTRAASPPRTPLLPPTDGPTVHLASALARAPRWSDRGRPVAQLAVLSLVVGATTAFAGLHKTVTVEVDGEATTVTTFGRTVGDVLVAEGVEVGEHDLVVPAPGALVADEGEVVVRRAREVVVEVDGEERTVWTTAETVGDVVAELGLRGEMRTSASRSAALGRAPVAVATPKTVHVAVDGTTTEVRTSALTVADALREAGVVLGAHDRVSVPLDATAVDGLVVAVDRVVTEVRSERTTQPFETVREEDPQLLVGAEVVRSAGVEGERMVTYRAHLVDGVEVGRTALLETTLREPVPQVVRVGTMVAPPPSAAVDPGTARAIALEMVLARGWGEDQFSCLDSLWMKESGWRVTAENPSSGAYGIPQALPGTKMATAGADWRTSAATQITWGLGYISARYGTPCAAWAHSQARNWY</sequence>
<reference evidence="3 4" key="2">
    <citation type="journal article" date="2015" name="Stand. Genomic Sci.">
        <title>Draft genome sequence of Cellulomonas carbonis T26(T) and comparative analysis of six Cellulomonas genomes.</title>
        <authorList>
            <person name="Zhuang W."/>
            <person name="Zhang S."/>
            <person name="Xia X."/>
            <person name="Wang G."/>
        </authorList>
    </citation>
    <scope>NUCLEOTIDE SEQUENCE [LARGE SCALE GENOMIC DNA]</scope>
    <source>
        <strain evidence="3 4">T26</strain>
    </source>
</reference>
<organism evidence="3 4">
    <name type="scientific">Cellulomonas carbonis T26</name>
    <dbReference type="NCBI Taxonomy" id="947969"/>
    <lineage>
        <taxon>Bacteria</taxon>
        <taxon>Bacillati</taxon>
        <taxon>Actinomycetota</taxon>
        <taxon>Actinomycetes</taxon>
        <taxon>Micrococcales</taxon>
        <taxon>Cellulomonadaceae</taxon>
        <taxon>Cellulomonas</taxon>
    </lineage>
</organism>
<dbReference type="SMART" id="SM01208">
    <property type="entry name" value="G5"/>
    <property type="match status" value="1"/>
</dbReference>
<accession>A0A0A0BRG1</accession>
<proteinExistence type="predicted"/>
<dbReference type="InterPro" id="IPR007137">
    <property type="entry name" value="DUF348"/>
</dbReference>
<dbReference type="PANTHER" id="PTHR39160:SF4">
    <property type="entry name" value="RESUSCITATION-PROMOTING FACTOR RPFB"/>
    <property type="match status" value="1"/>
</dbReference>
<dbReference type="Pfam" id="PF07501">
    <property type="entry name" value="G5"/>
    <property type="match status" value="1"/>
</dbReference>
<evidence type="ECO:0000313" key="4">
    <source>
        <dbReference type="Proteomes" id="UP000029839"/>
    </source>
</evidence>
<evidence type="ECO:0000259" key="2">
    <source>
        <dbReference type="PROSITE" id="PS51109"/>
    </source>
</evidence>
<reference evidence="3 4" key="1">
    <citation type="submission" date="2013-08" db="EMBL/GenBank/DDBJ databases">
        <title>Genome sequencing of Cellulomonas carbonis T26.</title>
        <authorList>
            <person name="Chen F."/>
            <person name="Li Y."/>
            <person name="Wang G."/>
        </authorList>
    </citation>
    <scope>NUCLEOTIDE SEQUENCE [LARGE SCALE GENOMIC DNA]</scope>
    <source>
        <strain evidence="3 4">T26</strain>
    </source>
</reference>
<comment type="caution">
    <text evidence="3">The sequence shown here is derived from an EMBL/GenBank/DDBJ whole genome shotgun (WGS) entry which is preliminary data.</text>
</comment>
<evidence type="ECO:0000313" key="3">
    <source>
        <dbReference type="EMBL" id="KGM11063.1"/>
    </source>
</evidence>
<protein>
    <recommendedName>
        <fullName evidence="2">G5 domain-containing protein</fullName>
    </recommendedName>
</protein>
<dbReference type="PANTHER" id="PTHR39160">
    <property type="entry name" value="CELL WALL-BINDING PROTEIN YOCH"/>
    <property type="match status" value="1"/>
</dbReference>
<dbReference type="Gene3D" id="2.20.230.10">
    <property type="entry name" value="Resuscitation-promoting factor rpfb"/>
    <property type="match status" value="1"/>
</dbReference>
<dbReference type="Pfam" id="PF03990">
    <property type="entry name" value="DUF348"/>
    <property type="match status" value="3"/>
</dbReference>
<dbReference type="AlphaFoldDB" id="A0A0A0BRG1"/>
<dbReference type="InterPro" id="IPR011098">
    <property type="entry name" value="G5_dom"/>
</dbReference>
<dbReference type="InterPro" id="IPR051933">
    <property type="entry name" value="Resuscitation_pf_RpfB"/>
</dbReference>
<name>A0A0A0BRG1_9CELL</name>
<dbReference type="SUPFAM" id="SSF53955">
    <property type="entry name" value="Lysozyme-like"/>
    <property type="match status" value="1"/>
</dbReference>
<dbReference type="PROSITE" id="PS51109">
    <property type="entry name" value="G5"/>
    <property type="match status" value="1"/>
</dbReference>
<keyword evidence="1" id="KW-0732">Signal</keyword>
<dbReference type="EMBL" id="AXCY01000031">
    <property type="protein sequence ID" value="KGM11063.1"/>
    <property type="molecule type" value="Genomic_DNA"/>
</dbReference>
<dbReference type="Proteomes" id="UP000029839">
    <property type="component" value="Unassembled WGS sequence"/>
</dbReference>
<gene>
    <name evidence="3" type="ORF">N868_12415</name>
</gene>
<keyword evidence="4" id="KW-1185">Reference proteome</keyword>
<feature type="domain" description="G5" evidence="2">
    <location>
        <begin position="226"/>
        <end position="306"/>
    </location>
</feature>
<dbReference type="InterPro" id="IPR023346">
    <property type="entry name" value="Lysozyme-like_dom_sf"/>
</dbReference>
<evidence type="ECO:0000256" key="1">
    <source>
        <dbReference type="ARBA" id="ARBA00022729"/>
    </source>
</evidence>